<dbReference type="EMBL" id="AZEY01000090">
    <property type="protein sequence ID" value="KRL64708.1"/>
    <property type="molecule type" value="Genomic_DNA"/>
</dbReference>
<dbReference type="RefSeq" id="WP_057865656.1">
    <property type="nucleotide sequence ID" value="NZ_AZEY01000090.1"/>
</dbReference>
<comment type="caution">
    <text evidence="13">The sequence shown here is derived from an EMBL/GenBank/DDBJ whole genome shotgun (WGS) entry which is preliminary data.</text>
</comment>
<evidence type="ECO:0000256" key="10">
    <source>
        <dbReference type="ARBA" id="ARBA00025810"/>
    </source>
</evidence>
<evidence type="ECO:0000313" key="14">
    <source>
        <dbReference type="Proteomes" id="UP000052013"/>
    </source>
</evidence>
<feature type="binding site" evidence="11">
    <location>
        <begin position="8"/>
        <end position="9"/>
    </location>
    <ligand>
        <name>substrate</name>
    </ligand>
</feature>
<dbReference type="Gene3D" id="3.20.20.70">
    <property type="entry name" value="Aldolase class I"/>
    <property type="match status" value="1"/>
</dbReference>
<comment type="subcellular location">
    <subcellularLocation>
        <location evidence="11">Cytoplasm</location>
    </subcellularLocation>
</comment>
<comment type="function">
    <text evidence="11">Involved in the biosynthesis of isoprenoids. Catalyzes the 1,3-allylic rearrangement of the homoallylic substrate isopentenyl (IPP) to its allylic isomer, dimethylallyl diphosphate (DMAPP).</text>
</comment>
<dbReference type="PANTHER" id="PTHR43665">
    <property type="entry name" value="ISOPENTENYL-DIPHOSPHATE DELTA-ISOMERASE"/>
    <property type="match status" value="1"/>
</dbReference>
<feature type="binding site" evidence="11">
    <location>
        <position position="93"/>
    </location>
    <ligand>
        <name>FMN</name>
        <dbReference type="ChEBI" id="CHEBI:58210"/>
    </ligand>
</feature>
<dbReference type="GO" id="GO:0010181">
    <property type="term" value="F:FMN binding"/>
    <property type="evidence" value="ECO:0007669"/>
    <property type="project" value="UniProtKB-UniRule"/>
</dbReference>
<dbReference type="CDD" id="cd02811">
    <property type="entry name" value="IDI-2_FMN"/>
    <property type="match status" value="1"/>
</dbReference>
<reference evidence="13 14" key="1">
    <citation type="journal article" date="2015" name="Genome Announc.">
        <title>Expanding the biotechnology potential of lactobacilli through comparative genomics of 213 strains and associated genera.</title>
        <authorList>
            <person name="Sun Z."/>
            <person name="Harris H.M."/>
            <person name="McCann A."/>
            <person name="Guo C."/>
            <person name="Argimon S."/>
            <person name="Zhang W."/>
            <person name="Yang X."/>
            <person name="Jeffery I.B."/>
            <person name="Cooney J.C."/>
            <person name="Kagawa T.F."/>
            <person name="Liu W."/>
            <person name="Song Y."/>
            <person name="Salvetti E."/>
            <person name="Wrobel A."/>
            <person name="Rasinkangas P."/>
            <person name="Parkhill J."/>
            <person name="Rea M.C."/>
            <person name="O'Sullivan O."/>
            <person name="Ritari J."/>
            <person name="Douillard F.P."/>
            <person name="Paul Ross R."/>
            <person name="Yang R."/>
            <person name="Briner A.E."/>
            <person name="Felis G.E."/>
            <person name="de Vos W.M."/>
            <person name="Barrangou R."/>
            <person name="Klaenhammer T.R."/>
            <person name="Caufield P.W."/>
            <person name="Cui Y."/>
            <person name="Zhang H."/>
            <person name="O'Toole P.W."/>
        </authorList>
    </citation>
    <scope>NUCLEOTIDE SEQUENCE [LARGE SCALE GENOMIC DNA]</scope>
    <source>
        <strain evidence="13 14">DSM 14421</strain>
    </source>
</reference>
<feature type="binding site" evidence="11">
    <location>
        <begin position="259"/>
        <end position="261"/>
    </location>
    <ligand>
        <name>FMN</name>
        <dbReference type="ChEBI" id="CHEBI:58210"/>
    </ligand>
</feature>
<evidence type="ECO:0000256" key="11">
    <source>
        <dbReference type="HAMAP-Rule" id="MF_00354"/>
    </source>
</evidence>
<dbReference type="Proteomes" id="UP000052013">
    <property type="component" value="Unassembled WGS sequence"/>
</dbReference>
<feature type="binding site" evidence="11">
    <location>
        <position position="208"/>
    </location>
    <ligand>
        <name>FMN</name>
        <dbReference type="ChEBI" id="CHEBI:58210"/>
    </ligand>
</feature>
<keyword evidence="3 11" id="KW-0285">Flavoprotein</keyword>
<comment type="subunit">
    <text evidence="10 11">Homooctamer. Dimer of tetramers.</text>
</comment>
<dbReference type="GO" id="GO:0016491">
    <property type="term" value="F:oxidoreductase activity"/>
    <property type="evidence" value="ECO:0007669"/>
    <property type="project" value="InterPro"/>
</dbReference>
<dbReference type="InterPro" id="IPR000262">
    <property type="entry name" value="FMN-dep_DH"/>
</dbReference>
<accession>A0A0R1SBL1</accession>
<keyword evidence="4 11" id="KW-0288">FMN</keyword>
<feature type="domain" description="FMN-dependent dehydrogenase" evidence="12">
    <location>
        <begin position="156"/>
        <end position="324"/>
    </location>
</feature>
<dbReference type="GO" id="GO:0005737">
    <property type="term" value="C:cytoplasm"/>
    <property type="evidence" value="ECO:0007669"/>
    <property type="project" value="UniProtKB-SubCell"/>
</dbReference>
<keyword evidence="2 11" id="KW-0963">Cytoplasm</keyword>
<comment type="cofactor">
    <cofactor evidence="1 11">
        <name>FMN</name>
        <dbReference type="ChEBI" id="CHEBI:58210"/>
    </cofactor>
</comment>
<dbReference type="NCBIfam" id="TIGR02151">
    <property type="entry name" value="IPP_isom_2"/>
    <property type="match status" value="1"/>
</dbReference>
<dbReference type="GO" id="GO:0008299">
    <property type="term" value="P:isoprenoid biosynthetic process"/>
    <property type="evidence" value="ECO:0007669"/>
    <property type="project" value="UniProtKB-UniRule"/>
</dbReference>
<dbReference type="PANTHER" id="PTHR43665:SF1">
    <property type="entry name" value="ISOPENTENYL-DIPHOSPHATE DELTA-ISOMERASE"/>
    <property type="match status" value="1"/>
</dbReference>
<evidence type="ECO:0000256" key="3">
    <source>
        <dbReference type="ARBA" id="ARBA00022630"/>
    </source>
</evidence>
<feature type="binding site" evidence="11">
    <location>
        <position position="183"/>
    </location>
    <ligand>
        <name>FMN</name>
        <dbReference type="ChEBI" id="CHEBI:58210"/>
    </ligand>
</feature>
<dbReference type="GO" id="GO:0004452">
    <property type="term" value="F:isopentenyl-diphosphate delta-isomerase activity"/>
    <property type="evidence" value="ECO:0007669"/>
    <property type="project" value="UniProtKB-UniRule"/>
</dbReference>
<feature type="binding site" evidence="11">
    <location>
        <position position="152"/>
    </location>
    <ligand>
        <name>substrate</name>
    </ligand>
</feature>
<evidence type="ECO:0000313" key="13">
    <source>
        <dbReference type="EMBL" id="KRL64708.1"/>
    </source>
</evidence>
<keyword evidence="9 11" id="KW-0413">Isomerase</keyword>
<evidence type="ECO:0000256" key="2">
    <source>
        <dbReference type="ARBA" id="ARBA00022490"/>
    </source>
</evidence>
<dbReference type="InterPro" id="IPR011179">
    <property type="entry name" value="IPdP_isomerase"/>
</dbReference>
<dbReference type="PATRIC" id="fig|1423739.3.peg.1278"/>
<evidence type="ECO:0000259" key="12">
    <source>
        <dbReference type="Pfam" id="PF01070"/>
    </source>
</evidence>
<keyword evidence="5 11" id="KW-0479">Metal-binding</keyword>
<keyword evidence="7 11" id="KW-0521">NADP</keyword>
<dbReference type="EC" id="5.3.3.2" evidence="11"/>
<evidence type="ECO:0000256" key="5">
    <source>
        <dbReference type="ARBA" id="ARBA00022723"/>
    </source>
</evidence>
<feature type="binding site" evidence="11">
    <location>
        <begin position="280"/>
        <end position="281"/>
    </location>
    <ligand>
        <name>FMN</name>
        <dbReference type="ChEBI" id="CHEBI:58210"/>
    </ligand>
</feature>
<feature type="binding site" evidence="11">
    <location>
        <position position="213"/>
    </location>
    <ligand>
        <name>FMN</name>
        <dbReference type="ChEBI" id="CHEBI:58210"/>
    </ligand>
</feature>
<comment type="cofactor">
    <cofactor evidence="11">
        <name>NADPH</name>
        <dbReference type="ChEBI" id="CHEBI:57783"/>
    </cofactor>
</comment>
<feature type="binding site" evidence="11">
    <location>
        <position position="122"/>
    </location>
    <ligand>
        <name>FMN</name>
        <dbReference type="ChEBI" id="CHEBI:58210"/>
    </ligand>
</feature>
<evidence type="ECO:0000256" key="4">
    <source>
        <dbReference type="ARBA" id="ARBA00022643"/>
    </source>
</evidence>
<dbReference type="GO" id="GO:0070402">
    <property type="term" value="F:NADPH binding"/>
    <property type="evidence" value="ECO:0007669"/>
    <property type="project" value="UniProtKB-UniRule"/>
</dbReference>
<evidence type="ECO:0000256" key="6">
    <source>
        <dbReference type="ARBA" id="ARBA00022842"/>
    </source>
</evidence>
<comment type="catalytic activity">
    <reaction evidence="11">
        <text>isopentenyl diphosphate = dimethylallyl diphosphate</text>
        <dbReference type="Rhea" id="RHEA:23284"/>
        <dbReference type="ChEBI" id="CHEBI:57623"/>
        <dbReference type="ChEBI" id="CHEBI:128769"/>
        <dbReference type="EC" id="5.3.3.2"/>
    </reaction>
</comment>
<dbReference type="InterPro" id="IPR013785">
    <property type="entry name" value="Aldolase_TIM"/>
</dbReference>
<evidence type="ECO:0000256" key="7">
    <source>
        <dbReference type="ARBA" id="ARBA00022857"/>
    </source>
</evidence>
<keyword evidence="8 11" id="KW-0414">Isoprene biosynthesis</keyword>
<dbReference type="SUPFAM" id="SSF51395">
    <property type="entry name" value="FMN-linked oxidoreductases"/>
    <property type="match status" value="1"/>
</dbReference>
<evidence type="ECO:0000256" key="8">
    <source>
        <dbReference type="ARBA" id="ARBA00023229"/>
    </source>
</evidence>
<comment type="similarity">
    <text evidence="11">Belongs to the IPP isomerase type 2 family.</text>
</comment>
<proteinExistence type="inferred from homology"/>
<protein>
    <recommendedName>
        <fullName evidence="11">Isopentenyl-diphosphate delta-isomerase</fullName>
        <shortName evidence="11">IPP isomerase</shortName>
        <ecNumber evidence="11">5.3.3.2</ecNumber>
    </recommendedName>
    <alternativeName>
        <fullName evidence="11">Isopentenyl diphosphate:dimethylallyl diphosphate isomerase</fullName>
    </alternativeName>
    <alternativeName>
        <fullName evidence="11">Isopentenyl pyrophosphate isomerase</fullName>
    </alternativeName>
    <alternativeName>
        <fullName evidence="11">Type 2 isopentenyl diphosphate isomerase</fullName>
        <shortName evidence="11">IDI-2</shortName>
    </alternativeName>
</protein>
<sequence>MISKHSHRKDEHMSLAEKFYQDQSAFADFRFIHQSLPETSLADIDLSTRIGPLSLNVPFYIEAISGGSLRTQEINRQLATVAKATGLAMAVGSQSVALSDPTLRATFEVVRKVNPTGIVFANIGANRNYQDAQAAVEMIDANALELHINVAQELIMPEGDREFSFITNIEQMVHHLSVPVIVKEVGFGMSRETIAQLIDLGVHYINVSGHGGTNFATIENFRRPQKNMAYLKNWGLTTGESLLESRQFQDRLTILASGGVKSPLDVAKCLALGSTAVGIAGQFLHEVIHEGPQTLIDKVFDWIYGLKAIMLMVHASTISELQSQKLILSPEIISYLNQRGLTY</sequence>
<comment type="cofactor">
    <cofactor evidence="11">
        <name>Mg(2+)</name>
        <dbReference type="ChEBI" id="CHEBI:18420"/>
    </cofactor>
</comment>
<feature type="binding site" evidence="11">
    <location>
        <position position="153"/>
    </location>
    <ligand>
        <name>Mg(2+)</name>
        <dbReference type="ChEBI" id="CHEBI:18420"/>
    </ligand>
</feature>
<keyword evidence="6 11" id="KW-0460">Magnesium</keyword>
<gene>
    <name evidence="11" type="primary">fni</name>
    <name evidence="13" type="ORF">FC85_GL001224</name>
</gene>
<dbReference type="HAMAP" id="MF_00354">
    <property type="entry name" value="Idi_2"/>
    <property type="match status" value="1"/>
</dbReference>
<evidence type="ECO:0000256" key="9">
    <source>
        <dbReference type="ARBA" id="ARBA00023235"/>
    </source>
</evidence>
<comment type="caution">
    <text evidence="11">Lacks conserved residue(s) required for the propagation of feature annotation.</text>
</comment>
<name>A0A0R1SBL1_9LACO</name>
<dbReference type="STRING" id="1423739.FC85_GL001224"/>
<evidence type="ECO:0000256" key="1">
    <source>
        <dbReference type="ARBA" id="ARBA00001917"/>
    </source>
</evidence>
<dbReference type="Pfam" id="PF01070">
    <property type="entry name" value="FMN_dh"/>
    <property type="match status" value="1"/>
</dbReference>
<organism evidence="13 14">
    <name type="scientific">Lentilactobacillus diolivorans DSM 14421</name>
    <dbReference type="NCBI Taxonomy" id="1423739"/>
    <lineage>
        <taxon>Bacteria</taxon>
        <taxon>Bacillati</taxon>
        <taxon>Bacillota</taxon>
        <taxon>Bacilli</taxon>
        <taxon>Lactobacillales</taxon>
        <taxon>Lactobacillaceae</taxon>
        <taxon>Lentilactobacillus</taxon>
    </lineage>
</organism>
<dbReference type="PIRSF" id="PIRSF003314">
    <property type="entry name" value="IPP_isomerase"/>
    <property type="match status" value="1"/>
</dbReference>
<dbReference type="AlphaFoldDB" id="A0A0R1SBL1"/>
<dbReference type="GO" id="GO:0000287">
    <property type="term" value="F:magnesium ion binding"/>
    <property type="evidence" value="ECO:0007669"/>
    <property type="project" value="UniProtKB-UniRule"/>
</dbReference>